<reference evidence="2 3" key="1">
    <citation type="submission" date="2019-12" db="EMBL/GenBank/DDBJ databases">
        <title>Genomic-based taxomic classification of the family Erythrobacteraceae.</title>
        <authorList>
            <person name="Xu L."/>
        </authorList>
    </citation>
    <scope>NUCLEOTIDE SEQUENCE [LARGE SCALE GENOMIC DNA]</scope>
    <source>
        <strain evidence="2 3">JCM 17802</strain>
    </source>
</reference>
<gene>
    <name evidence="2" type="ORF">GRI36_00235</name>
</gene>
<dbReference type="RefSeq" id="WP_160596640.1">
    <property type="nucleotide sequence ID" value="NZ_WTYS01000001.1"/>
</dbReference>
<dbReference type="OrthoDB" id="7433579at2"/>
<sequence length="209" mass="22191">MQIVSMIFLIIFFAAFAGVIKPYIGNLTRWQFAVAAFVSAMICGATSPTPNEASRLTSGAESEAAEQEPQTNSSEEIVSAKRPEKPEPAARPTETAKEEGAKSKGASAPKRSTQHNIVIMSRDGVRARLKDPDSADFRNVGYYSGGSEGAAVCGEVNAKNGFGGFGGFERFVAMGPKVAFLESDVEASEFAIAWKGLCVKADTDEVNIP</sequence>
<evidence type="ECO:0000313" key="3">
    <source>
        <dbReference type="Proteomes" id="UP000468943"/>
    </source>
</evidence>
<name>A0A6I4SI42_9SPHN</name>
<feature type="region of interest" description="Disordered" evidence="1">
    <location>
        <begin position="49"/>
        <end position="116"/>
    </location>
</feature>
<evidence type="ECO:0000256" key="1">
    <source>
        <dbReference type="SAM" id="MobiDB-lite"/>
    </source>
</evidence>
<feature type="compositionally biased region" description="Polar residues" evidence="1">
    <location>
        <begin position="49"/>
        <end position="60"/>
    </location>
</feature>
<dbReference type="Proteomes" id="UP000468943">
    <property type="component" value="Unassembled WGS sequence"/>
</dbReference>
<organism evidence="2 3">
    <name type="scientific">Pontixanthobacter gangjinensis</name>
    <dbReference type="NCBI Taxonomy" id="1028742"/>
    <lineage>
        <taxon>Bacteria</taxon>
        <taxon>Pseudomonadati</taxon>
        <taxon>Pseudomonadota</taxon>
        <taxon>Alphaproteobacteria</taxon>
        <taxon>Sphingomonadales</taxon>
        <taxon>Erythrobacteraceae</taxon>
        <taxon>Pontixanthobacter</taxon>
    </lineage>
</organism>
<dbReference type="AlphaFoldDB" id="A0A6I4SI42"/>
<evidence type="ECO:0000313" key="2">
    <source>
        <dbReference type="EMBL" id="MXO55299.1"/>
    </source>
</evidence>
<keyword evidence="3" id="KW-1185">Reference proteome</keyword>
<comment type="caution">
    <text evidence="2">The sequence shown here is derived from an EMBL/GenBank/DDBJ whole genome shotgun (WGS) entry which is preliminary data.</text>
</comment>
<feature type="compositionally biased region" description="Basic and acidic residues" evidence="1">
    <location>
        <begin position="78"/>
        <end position="102"/>
    </location>
</feature>
<proteinExistence type="predicted"/>
<protein>
    <submittedName>
        <fullName evidence="2">Uncharacterized protein</fullName>
    </submittedName>
</protein>
<accession>A0A6I4SI42</accession>
<dbReference type="EMBL" id="WTYS01000001">
    <property type="protein sequence ID" value="MXO55299.1"/>
    <property type="molecule type" value="Genomic_DNA"/>
</dbReference>